<dbReference type="AlphaFoldDB" id="A0A1E5H5S2"/>
<reference evidence="2" key="1">
    <citation type="submission" date="2016-09" db="EMBL/GenBank/DDBJ databases">
        <authorList>
            <person name="Gulvik C.A."/>
        </authorList>
    </citation>
    <scope>NUCLEOTIDE SEQUENCE [LARGE SCALE GENOMIC DNA]</scope>
    <source>
        <strain evidence="2">LMG 8895</strain>
    </source>
</reference>
<dbReference type="InterPro" id="IPR000415">
    <property type="entry name" value="Nitroreductase-like"/>
</dbReference>
<proteinExistence type="predicted"/>
<dbReference type="Proteomes" id="UP000095094">
    <property type="component" value="Unassembled WGS sequence"/>
</dbReference>
<gene>
    <name evidence="1" type="ORF">BCR25_00135</name>
</gene>
<dbReference type="EMBL" id="MIJY01000001">
    <property type="protein sequence ID" value="OEG20274.1"/>
    <property type="molecule type" value="Genomic_DNA"/>
</dbReference>
<dbReference type="OrthoDB" id="2444884at2"/>
<dbReference type="Gene3D" id="3.40.109.10">
    <property type="entry name" value="NADH Oxidase"/>
    <property type="match status" value="1"/>
</dbReference>
<sequence>MIDQNYLNKFGENRYNQMISTSIITDEPLFEEYKDIIEMKFLKEMGGLASWSSIIYDLYYYLEMIQRIDFFSKYYFHALSPKARNISSVKLIFVHKTHLFVYDPLTDRIHVHEQNYFEGLDPEKDYLVILNDNRQLQRFYGDFSCMLGLLNTGHFLYNLEHVLQAHQIRTKEITQKISFSAPKEQVTIPYAIEIAADQEYHLCKEDIKQQAVSKEFMNRTSEQNIRGDAVTGVVLPSEVHTEIFKAFQSAADSYPGIKLWCFVDHVLDVESGFYQISQEVSLVKAESQSVYKELLQEYQDFTNLEGMNYWLFLTFEKNKQKYDQYFVQIGRIAQHLSVIAARYGLAARGMKNYNDLNVKKKFNLTDETIIGYSVNIFEALNTSHSLMLK</sequence>
<keyword evidence="2" id="KW-1185">Reference proteome</keyword>
<accession>A0A1E5H5S2</accession>
<comment type="caution">
    <text evidence="1">The sequence shown here is derived from an EMBL/GenBank/DDBJ whole genome shotgun (WGS) entry which is preliminary data.</text>
</comment>
<organism evidence="1 2">
    <name type="scientific">Enterococcus termitis</name>
    <dbReference type="NCBI Taxonomy" id="332950"/>
    <lineage>
        <taxon>Bacteria</taxon>
        <taxon>Bacillati</taxon>
        <taxon>Bacillota</taxon>
        <taxon>Bacilli</taxon>
        <taxon>Lactobacillales</taxon>
        <taxon>Enterococcaceae</taxon>
        <taxon>Enterococcus</taxon>
    </lineage>
</organism>
<protein>
    <submittedName>
        <fullName evidence="1">Uncharacterized protein</fullName>
    </submittedName>
</protein>
<evidence type="ECO:0000313" key="2">
    <source>
        <dbReference type="Proteomes" id="UP000095094"/>
    </source>
</evidence>
<dbReference type="GO" id="GO:0016491">
    <property type="term" value="F:oxidoreductase activity"/>
    <property type="evidence" value="ECO:0007669"/>
    <property type="project" value="InterPro"/>
</dbReference>
<evidence type="ECO:0000313" key="1">
    <source>
        <dbReference type="EMBL" id="OEG20274.1"/>
    </source>
</evidence>
<dbReference type="RefSeq" id="WP_069661587.1">
    <property type="nucleotide sequence ID" value="NZ_JBHUJJ010000001.1"/>
</dbReference>
<name>A0A1E5H5S2_9ENTE</name>